<dbReference type="Proteomes" id="UP000683429">
    <property type="component" value="Chromosome"/>
</dbReference>
<reference evidence="3 4" key="1">
    <citation type="submission" date="2016-10" db="EMBL/GenBank/DDBJ databases">
        <authorList>
            <person name="de Groot N.N."/>
        </authorList>
    </citation>
    <scope>NUCLEOTIDE SEQUENCE [LARGE SCALE GENOMIC DNA]</scope>
    <source>
        <strain evidence="3 4">CGMCC 1.10238</strain>
    </source>
</reference>
<dbReference type="EMBL" id="CP076607">
    <property type="protein sequence ID" value="QWU15659.1"/>
    <property type="molecule type" value="Genomic_DNA"/>
</dbReference>
<dbReference type="AlphaFoldDB" id="A0A1H8VQW0"/>
<evidence type="ECO:0000313" key="2">
    <source>
        <dbReference type="EMBL" id="QWU15659.1"/>
    </source>
</evidence>
<feature type="region of interest" description="Disordered" evidence="1">
    <location>
        <begin position="1"/>
        <end position="20"/>
    </location>
</feature>
<dbReference type="InterPro" id="IPR014962">
    <property type="entry name" value="YolD"/>
</dbReference>
<proteinExistence type="predicted"/>
<dbReference type="Proteomes" id="UP000198809">
    <property type="component" value="Unassembled WGS sequence"/>
</dbReference>
<keyword evidence="5" id="KW-1185">Reference proteome</keyword>
<evidence type="ECO:0000256" key="1">
    <source>
        <dbReference type="SAM" id="MobiDB-lite"/>
    </source>
</evidence>
<dbReference type="STRING" id="1333845.SAMN04487895_1271"/>
<feature type="compositionally biased region" description="Basic and acidic residues" evidence="1">
    <location>
        <begin position="11"/>
        <end position="20"/>
    </location>
</feature>
<protein>
    <submittedName>
        <fullName evidence="2">YolD-like family protein</fullName>
    </submittedName>
    <submittedName>
        <fullName evidence="3">YolD-like protein</fullName>
    </submittedName>
</protein>
<evidence type="ECO:0000313" key="5">
    <source>
        <dbReference type="Proteomes" id="UP000683429"/>
    </source>
</evidence>
<dbReference type="EMBL" id="FODH01000027">
    <property type="protein sequence ID" value="SEP17771.1"/>
    <property type="molecule type" value="Genomic_DNA"/>
</dbReference>
<name>A0A1H8VQW0_9BACL</name>
<evidence type="ECO:0000313" key="4">
    <source>
        <dbReference type="Proteomes" id="UP000198809"/>
    </source>
</evidence>
<dbReference type="RefSeq" id="WP_051500258.1">
    <property type="nucleotide sequence ID" value="NZ_CP076607.1"/>
</dbReference>
<dbReference type="Pfam" id="PF08863">
    <property type="entry name" value="YolD"/>
    <property type="match status" value="1"/>
</dbReference>
<sequence>MTAIPKPSTRRKTDDRPKLDEFTQQEIAEQLEEAKENDKPVIVMVWKYGTVQGTVEKLDGDRQQIHINQGFNDIIKVPFRDILKVENPST</sequence>
<reference evidence="2 5" key="2">
    <citation type="submission" date="2021-06" db="EMBL/GenBank/DDBJ databases">
        <title>Whole genome sequence of Paenibacillus sophorae DSM23020 for comparative genomics.</title>
        <authorList>
            <person name="Kim M.-J."/>
            <person name="Lee G."/>
            <person name="Shin J.-H."/>
        </authorList>
    </citation>
    <scope>NUCLEOTIDE SEQUENCE [LARGE SCALE GENOMIC DNA]</scope>
    <source>
        <strain evidence="2 5">DSM 23020</strain>
    </source>
</reference>
<organism evidence="3 4">
    <name type="scientific">Paenibacillus sophorae</name>
    <dbReference type="NCBI Taxonomy" id="1333845"/>
    <lineage>
        <taxon>Bacteria</taxon>
        <taxon>Bacillati</taxon>
        <taxon>Bacillota</taxon>
        <taxon>Bacilli</taxon>
        <taxon>Bacillales</taxon>
        <taxon>Paenibacillaceae</taxon>
        <taxon>Paenibacillus</taxon>
    </lineage>
</organism>
<evidence type="ECO:0000313" key="3">
    <source>
        <dbReference type="EMBL" id="SEP17771.1"/>
    </source>
</evidence>
<gene>
    <name evidence="2" type="ORF">KP014_28220</name>
    <name evidence="3" type="ORF">SAMN04487895_1271</name>
</gene>
<accession>A0A1H8VQW0</accession>